<comment type="caution">
    <text evidence="1">The sequence shown here is derived from an EMBL/GenBank/DDBJ whole genome shotgun (WGS) entry which is preliminary data.</text>
</comment>
<dbReference type="SUPFAM" id="SSF117281">
    <property type="entry name" value="Kelch motif"/>
    <property type="match status" value="1"/>
</dbReference>
<evidence type="ECO:0000313" key="1">
    <source>
        <dbReference type="EMBL" id="GCA63124.1"/>
    </source>
</evidence>
<sequence length="210" mass="23858">MDDALACVLEGCFVCIPKSSSEYPDSAGVWIYDPESEVFTEDSRPCPSFATVFVHVVMDDTLHVFSPEYNSRDRHWVYSLRDGWREQDPVPGAVQKISYAQAYGPLLVLVCDTGFYLYDTVSGDWSRVGDPLDVHGLYFRRVMGVPVSPNQMLCVEEHRIAHLNFRDHGILHSTIVTLNPGLLYPSVDMGWGRLLDWDKDRRATLGIERE</sequence>
<keyword evidence="2" id="KW-1185">Reference proteome</keyword>
<evidence type="ECO:0000313" key="2">
    <source>
        <dbReference type="Proteomes" id="UP000265618"/>
    </source>
</evidence>
<proteinExistence type="predicted"/>
<accession>A0A391NMT7</accession>
<organism evidence="1 2">
    <name type="scientific">Kipferlia bialata</name>
    <dbReference type="NCBI Taxonomy" id="797122"/>
    <lineage>
        <taxon>Eukaryota</taxon>
        <taxon>Metamonada</taxon>
        <taxon>Carpediemonas-like organisms</taxon>
        <taxon>Kipferlia</taxon>
    </lineage>
</organism>
<protein>
    <submittedName>
        <fullName evidence="1">Uncharacterized protein</fullName>
    </submittedName>
</protein>
<dbReference type="Proteomes" id="UP000265618">
    <property type="component" value="Unassembled WGS sequence"/>
</dbReference>
<reference evidence="1 2" key="1">
    <citation type="journal article" date="2018" name="PLoS ONE">
        <title>The draft genome of Kipferlia bialata reveals reductive genome evolution in fornicate parasites.</title>
        <authorList>
            <person name="Tanifuji G."/>
            <person name="Takabayashi S."/>
            <person name="Kume K."/>
            <person name="Takagi M."/>
            <person name="Nakayama T."/>
            <person name="Kamikawa R."/>
            <person name="Inagaki Y."/>
            <person name="Hashimoto T."/>
        </authorList>
    </citation>
    <scope>NUCLEOTIDE SEQUENCE [LARGE SCALE GENOMIC DNA]</scope>
    <source>
        <strain evidence="1">NY0173</strain>
    </source>
</reference>
<name>A0A391NMT7_9EUKA</name>
<gene>
    <name evidence="1" type="ORF">KIPB_008012</name>
</gene>
<dbReference type="EMBL" id="BDIP01002376">
    <property type="protein sequence ID" value="GCA63124.1"/>
    <property type="molecule type" value="Genomic_DNA"/>
</dbReference>
<dbReference type="InterPro" id="IPR015915">
    <property type="entry name" value="Kelch-typ_b-propeller"/>
</dbReference>
<dbReference type="Gene3D" id="2.120.10.80">
    <property type="entry name" value="Kelch-type beta propeller"/>
    <property type="match status" value="1"/>
</dbReference>
<dbReference type="AlphaFoldDB" id="A0A391NMT7"/>